<dbReference type="OrthoDB" id="9814238at2"/>
<dbReference type="Pfam" id="PF00892">
    <property type="entry name" value="EamA"/>
    <property type="match status" value="2"/>
</dbReference>
<dbReference type="SUPFAM" id="SSF103481">
    <property type="entry name" value="Multidrug resistance efflux transporter EmrE"/>
    <property type="match status" value="2"/>
</dbReference>
<organism evidence="4 5">
    <name type="scientific">Clostridium manihotivorum</name>
    <dbReference type="NCBI Taxonomy" id="2320868"/>
    <lineage>
        <taxon>Bacteria</taxon>
        <taxon>Bacillati</taxon>
        <taxon>Bacillota</taxon>
        <taxon>Clostridia</taxon>
        <taxon>Eubacteriales</taxon>
        <taxon>Clostridiaceae</taxon>
        <taxon>Clostridium</taxon>
    </lineage>
</organism>
<accession>A0A3R5U3E7</accession>
<protein>
    <submittedName>
        <fullName evidence="4">EamA family transporter</fullName>
    </submittedName>
</protein>
<feature type="transmembrane region" description="Helical" evidence="2">
    <location>
        <begin position="209"/>
        <end position="228"/>
    </location>
</feature>
<feature type="transmembrane region" description="Helical" evidence="2">
    <location>
        <begin position="265"/>
        <end position="281"/>
    </location>
</feature>
<feature type="domain" description="EamA" evidence="3">
    <location>
        <begin position="7"/>
        <end position="134"/>
    </location>
</feature>
<dbReference type="InterPro" id="IPR000620">
    <property type="entry name" value="EamA_dom"/>
</dbReference>
<comment type="similarity">
    <text evidence="1">Belongs to the EamA transporter family.</text>
</comment>
<dbReference type="EMBL" id="CP025746">
    <property type="protein sequence ID" value="QAA30561.1"/>
    <property type="molecule type" value="Genomic_DNA"/>
</dbReference>
<evidence type="ECO:0000259" key="3">
    <source>
        <dbReference type="Pfam" id="PF00892"/>
    </source>
</evidence>
<evidence type="ECO:0000313" key="4">
    <source>
        <dbReference type="EMBL" id="QAA30561.1"/>
    </source>
</evidence>
<dbReference type="PANTHER" id="PTHR22911:SF102">
    <property type="entry name" value="MEMBRANE PROTEIN"/>
    <property type="match status" value="1"/>
</dbReference>
<feature type="transmembrane region" description="Helical" evidence="2">
    <location>
        <begin position="90"/>
        <end position="111"/>
    </location>
</feature>
<keyword evidence="2" id="KW-0472">Membrane</keyword>
<feature type="transmembrane region" description="Helical" evidence="2">
    <location>
        <begin position="62"/>
        <end position="84"/>
    </location>
</feature>
<gene>
    <name evidence="4" type="ORF">C1I91_02140</name>
</gene>
<dbReference type="Proteomes" id="UP000286268">
    <property type="component" value="Chromosome"/>
</dbReference>
<keyword evidence="2" id="KW-1133">Transmembrane helix</keyword>
<feature type="transmembrane region" description="Helical" evidence="2">
    <location>
        <begin position="240"/>
        <end position="259"/>
    </location>
</feature>
<dbReference type="PANTHER" id="PTHR22911">
    <property type="entry name" value="ACYL-MALONYL CONDENSING ENZYME-RELATED"/>
    <property type="match status" value="1"/>
</dbReference>
<feature type="transmembrane region" description="Helical" evidence="2">
    <location>
        <begin position="31"/>
        <end position="50"/>
    </location>
</feature>
<dbReference type="InterPro" id="IPR037185">
    <property type="entry name" value="EmrE-like"/>
</dbReference>
<feature type="transmembrane region" description="Helical" evidence="2">
    <location>
        <begin position="178"/>
        <end position="197"/>
    </location>
</feature>
<dbReference type="GO" id="GO:0016020">
    <property type="term" value="C:membrane"/>
    <property type="evidence" value="ECO:0007669"/>
    <property type="project" value="InterPro"/>
</dbReference>
<feature type="transmembrane region" description="Helical" evidence="2">
    <location>
        <begin position="118"/>
        <end position="136"/>
    </location>
</feature>
<evidence type="ECO:0000256" key="1">
    <source>
        <dbReference type="ARBA" id="ARBA00007362"/>
    </source>
</evidence>
<evidence type="ECO:0000256" key="2">
    <source>
        <dbReference type="SAM" id="Phobius"/>
    </source>
</evidence>
<sequence>MNDKIKILFAMVIFGSIGIFVKNINLPSLEIAFLRATIGSIFLFCFSLLTKQSFSLDKIKKNALLLIISGAAIGFNWILLFQAYKYTTVSIATISYYFAPMFVIIAAPFVLKEKLTSTKVLCLIGALIGIIMINLGDGSGVASQNIKGILFGLSGAVLYAAVVLINKFIKDLSGFETTLIQLAVSAITLLPFIIYRGEISKVKELGTSGLVYVLMVGIIHTGIAYMLYFTAMKSLESHSIAILSYIDPISAVIFSTLLLGESITAVQIIGGIIVLLSTFLVERTGKVNTLEI</sequence>
<proteinExistence type="inferred from homology"/>
<evidence type="ECO:0000313" key="5">
    <source>
        <dbReference type="Proteomes" id="UP000286268"/>
    </source>
</evidence>
<name>A0A3R5U3E7_9CLOT</name>
<dbReference type="KEGG" id="cmah:C1I91_02140"/>
<feature type="domain" description="EamA" evidence="3">
    <location>
        <begin position="147"/>
        <end position="281"/>
    </location>
</feature>
<feature type="transmembrane region" description="Helical" evidence="2">
    <location>
        <begin position="148"/>
        <end position="166"/>
    </location>
</feature>
<dbReference type="RefSeq" id="WP_128211011.1">
    <property type="nucleotide sequence ID" value="NZ_CP025746.1"/>
</dbReference>
<keyword evidence="2" id="KW-0812">Transmembrane</keyword>
<reference evidence="4 5" key="1">
    <citation type="submission" date="2018-01" db="EMBL/GenBank/DDBJ databases">
        <title>Genome Sequencing and Assembly of Anaerobacter polyendosporus strain CT4.</title>
        <authorList>
            <person name="Tachaapaikoon C."/>
            <person name="Sutheeworapong S."/>
            <person name="Jenjaroenpun P."/>
            <person name="Wongsurawat T."/>
            <person name="Nookeaw I."/>
            <person name="Cheawchanlertfa P."/>
            <person name="Kosugi A."/>
            <person name="Cheevadhanarak S."/>
            <person name="Ratanakhanokchai K."/>
        </authorList>
    </citation>
    <scope>NUCLEOTIDE SEQUENCE [LARGE SCALE GENOMIC DNA]</scope>
    <source>
        <strain evidence="4 5">CT4</strain>
    </source>
</reference>
<keyword evidence="5" id="KW-1185">Reference proteome</keyword>
<feature type="transmembrane region" description="Helical" evidence="2">
    <location>
        <begin position="7"/>
        <end position="25"/>
    </location>
</feature>
<dbReference type="AlphaFoldDB" id="A0A3R5U3E7"/>
<dbReference type="Gene3D" id="1.10.3730.20">
    <property type="match status" value="1"/>
</dbReference>